<dbReference type="EnsemblMetazoa" id="Aqu2.1.36314_001">
    <property type="protein sequence ID" value="Aqu2.1.36314_001"/>
    <property type="gene ID" value="Aqu2.1.36314"/>
</dbReference>
<organism evidence="1">
    <name type="scientific">Amphimedon queenslandica</name>
    <name type="common">Sponge</name>
    <dbReference type="NCBI Taxonomy" id="400682"/>
    <lineage>
        <taxon>Eukaryota</taxon>
        <taxon>Metazoa</taxon>
        <taxon>Porifera</taxon>
        <taxon>Demospongiae</taxon>
        <taxon>Heteroscleromorpha</taxon>
        <taxon>Haplosclerida</taxon>
        <taxon>Niphatidae</taxon>
        <taxon>Amphimedon</taxon>
    </lineage>
</organism>
<dbReference type="InParanoid" id="A0A1X7V963"/>
<reference evidence="1" key="1">
    <citation type="submission" date="2017-05" db="UniProtKB">
        <authorList>
            <consortium name="EnsemblMetazoa"/>
        </authorList>
    </citation>
    <scope>IDENTIFICATION</scope>
</reference>
<accession>A0A1X7V963</accession>
<name>A0A1X7V963_AMPQE</name>
<evidence type="ECO:0000313" key="1">
    <source>
        <dbReference type="EnsemblMetazoa" id="Aqu2.1.36314_001"/>
    </source>
</evidence>
<protein>
    <submittedName>
        <fullName evidence="1">Uncharacterized protein</fullName>
    </submittedName>
</protein>
<sequence>MCEEPRKAEDDLVEDDLVEEAAMHLADRKYPEGCSANRKMKIRIRAEKFVLQDGKLYYWTKLITQLHECDDSSSKTSSKSIIDDEKFYYQLLFTIVLLDYDPYDSNTPLPP</sequence>
<proteinExistence type="predicted"/>
<dbReference type="AlphaFoldDB" id="A0A1X7V963"/>